<protein>
    <submittedName>
        <fullName evidence="3">Carbon-nitrogen hydrolase family protein</fullName>
    </submittedName>
</protein>
<reference evidence="3" key="1">
    <citation type="journal article" date="2014" name="Int. J. Syst. Evol. Microbiol.">
        <title>Complete genome sequence of Corynebacterium casei LMG S-19264T (=DSM 44701T), isolated from a smear-ripened cheese.</title>
        <authorList>
            <consortium name="US DOE Joint Genome Institute (JGI-PGF)"/>
            <person name="Walter F."/>
            <person name="Albersmeier A."/>
            <person name="Kalinowski J."/>
            <person name="Ruckert C."/>
        </authorList>
    </citation>
    <scope>NUCLEOTIDE SEQUENCE</scope>
    <source>
        <strain evidence="3">KCTC 12368</strain>
    </source>
</reference>
<dbReference type="CDD" id="cd07197">
    <property type="entry name" value="nitrilase"/>
    <property type="match status" value="1"/>
</dbReference>
<gene>
    <name evidence="3" type="ORF">GCM10007049_34450</name>
</gene>
<dbReference type="GO" id="GO:0050126">
    <property type="term" value="F:N-carbamoylputrescine amidase activity"/>
    <property type="evidence" value="ECO:0007669"/>
    <property type="project" value="TreeGrafter"/>
</dbReference>
<dbReference type="RefSeq" id="WP_018473534.1">
    <property type="nucleotide sequence ID" value="NZ_BMWX01000008.1"/>
</dbReference>
<dbReference type="GO" id="GO:0033388">
    <property type="term" value="P:putrescine biosynthetic process from arginine"/>
    <property type="evidence" value="ECO:0007669"/>
    <property type="project" value="TreeGrafter"/>
</dbReference>
<dbReference type="SUPFAM" id="SSF56317">
    <property type="entry name" value="Carbon-nitrogen hydrolase"/>
    <property type="match status" value="1"/>
</dbReference>
<dbReference type="Gene3D" id="3.60.110.10">
    <property type="entry name" value="Carbon-nitrogen hydrolase"/>
    <property type="match status" value="1"/>
</dbReference>
<feature type="domain" description="CN hydrolase" evidence="2">
    <location>
        <begin position="1"/>
        <end position="232"/>
    </location>
</feature>
<comment type="caution">
    <text evidence="3">The sequence shown here is derived from an EMBL/GenBank/DDBJ whole genome shotgun (WGS) entry which is preliminary data.</text>
</comment>
<evidence type="ECO:0000313" key="3">
    <source>
        <dbReference type="EMBL" id="GGZ38424.1"/>
    </source>
</evidence>
<dbReference type="PANTHER" id="PTHR43674:SF2">
    <property type="entry name" value="BETA-UREIDOPROPIONASE"/>
    <property type="match status" value="1"/>
</dbReference>
<dbReference type="PROSITE" id="PS50263">
    <property type="entry name" value="CN_HYDROLASE"/>
    <property type="match status" value="1"/>
</dbReference>
<accession>A0A918Q8Z0</accession>
<keyword evidence="1 3" id="KW-0378">Hydrolase</keyword>
<proteinExistence type="predicted"/>
<keyword evidence="4" id="KW-1185">Reference proteome</keyword>
<dbReference type="AlphaFoldDB" id="A0A918Q8Z0"/>
<evidence type="ECO:0000259" key="2">
    <source>
        <dbReference type="PROSITE" id="PS50263"/>
    </source>
</evidence>
<sequence length="232" mass="25724">MKIALAQYKSLAGELESNIKGHEEYIRMAYREQAEAIFFPELSLTGYDLYTDLSIGFSSTDPVLDRFKEVSKELGMVLGIGLPIRKEADLMISMLVFFPDGSIHQYDKELLDADEEPYYKAGNSSPIINIGERTIGLGICYETLHEKHYADRSDRGAEVFLVSVANNASGIERAYPFYAEMAGKFSKDLLMVNAIGSCGDFEACGRSAVWNIRGELVAAAGVEEPKILYCTI</sequence>
<dbReference type="Pfam" id="PF00795">
    <property type="entry name" value="CN_hydrolase"/>
    <property type="match status" value="1"/>
</dbReference>
<dbReference type="InterPro" id="IPR036526">
    <property type="entry name" value="C-N_Hydrolase_sf"/>
</dbReference>
<dbReference type="Proteomes" id="UP000619457">
    <property type="component" value="Unassembled WGS sequence"/>
</dbReference>
<evidence type="ECO:0000313" key="4">
    <source>
        <dbReference type="Proteomes" id="UP000619457"/>
    </source>
</evidence>
<organism evidence="3 4">
    <name type="scientific">Echinicola pacifica</name>
    <dbReference type="NCBI Taxonomy" id="346377"/>
    <lineage>
        <taxon>Bacteria</taxon>
        <taxon>Pseudomonadati</taxon>
        <taxon>Bacteroidota</taxon>
        <taxon>Cytophagia</taxon>
        <taxon>Cytophagales</taxon>
        <taxon>Cyclobacteriaceae</taxon>
        <taxon>Echinicola</taxon>
    </lineage>
</organism>
<dbReference type="EMBL" id="BMWX01000008">
    <property type="protein sequence ID" value="GGZ38424.1"/>
    <property type="molecule type" value="Genomic_DNA"/>
</dbReference>
<evidence type="ECO:0000256" key="1">
    <source>
        <dbReference type="ARBA" id="ARBA00022801"/>
    </source>
</evidence>
<dbReference type="InterPro" id="IPR003010">
    <property type="entry name" value="C-N_Hydrolase"/>
</dbReference>
<name>A0A918Q8Z0_9BACT</name>
<dbReference type="PANTHER" id="PTHR43674">
    <property type="entry name" value="NITRILASE C965.09-RELATED"/>
    <property type="match status" value="1"/>
</dbReference>
<dbReference type="InterPro" id="IPR050345">
    <property type="entry name" value="Aliph_Amidase/BUP"/>
</dbReference>
<reference evidence="3" key="2">
    <citation type="submission" date="2020-09" db="EMBL/GenBank/DDBJ databases">
        <authorList>
            <person name="Sun Q."/>
            <person name="Kim S."/>
        </authorList>
    </citation>
    <scope>NUCLEOTIDE SEQUENCE</scope>
    <source>
        <strain evidence="3">KCTC 12368</strain>
    </source>
</reference>